<dbReference type="InterPro" id="IPR029150">
    <property type="entry name" value="dCache_3"/>
</dbReference>
<organism evidence="5 6">
    <name type="scientific">Aliidiomarina halalkaliphila</name>
    <dbReference type="NCBI Taxonomy" id="2593535"/>
    <lineage>
        <taxon>Bacteria</taxon>
        <taxon>Pseudomonadati</taxon>
        <taxon>Pseudomonadota</taxon>
        <taxon>Gammaproteobacteria</taxon>
        <taxon>Alteromonadales</taxon>
        <taxon>Idiomarinaceae</taxon>
        <taxon>Aliidiomarina</taxon>
    </lineage>
</organism>
<dbReference type="PANTHER" id="PTHR33121:SF19">
    <property type="entry name" value="CYCLIC DI-GMP PHOSPHODIESTERASE PA2567"/>
    <property type="match status" value="1"/>
</dbReference>
<dbReference type="PROSITE" id="PS50883">
    <property type="entry name" value="EAL"/>
    <property type="match status" value="1"/>
</dbReference>
<feature type="transmembrane region" description="Helical" evidence="1">
    <location>
        <begin position="271"/>
        <end position="290"/>
    </location>
</feature>
<dbReference type="InterPro" id="IPR003660">
    <property type="entry name" value="HAMP_dom"/>
</dbReference>
<dbReference type="OrthoDB" id="9804951at2"/>
<dbReference type="InterPro" id="IPR035919">
    <property type="entry name" value="EAL_sf"/>
</dbReference>
<dbReference type="NCBIfam" id="TIGR00254">
    <property type="entry name" value="GGDEF"/>
    <property type="match status" value="1"/>
</dbReference>
<dbReference type="PROSITE" id="PS50887">
    <property type="entry name" value="GGDEF"/>
    <property type="match status" value="1"/>
</dbReference>
<gene>
    <name evidence="5" type="ORF">FM042_00770</name>
</gene>
<keyword evidence="1" id="KW-0812">Transmembrane</keyword>
<dbReference type="Proteomes" id="UP000320359">
    <property type="component" value="Unassembled WGS sequence"/>
</dbReference>
<dbReference type="RefSeq" id="WP_143233854.1">
    <property type="nucleotide sequence ID" value="NZ_VJWL01000001.1"/>
</dbReference>
<accession>A0A552X318</accession>
<feature type="domain" description="EAL" evidence="2">
    <location>
        <begin position="515"/>
        <end position="768"/>
    </location>
</feature>
<dbReference type="EMBL" id="VJWL01000001">
    <property type="protein sequence ID" value="TRW49432.1"/>
    <property type="molecule type" value="Genomic_DNA"/>
</dbReference>
<evidence type="ECO:0000259" key="4">
    <source>
        <dbReference type="PROSITE" id="PS50887"/>
    </source>
</evidence>
<dbReference type="InterPro" id="IPR050706">
    <property type="entry name" value="Cyclic-di-GMP_PDE-like"/>
</dbReference>
<feature type="domain" description="GGDEF" evidence="4">
    <location>
        <begin position="375"/>
        <end position="506"/>
    </location>
</feature>
<sequence>MNISFQSRLILLLTGFSGLALLTITLAIMWSTQVSVQQNSERELDVSERVFKELLEVREGQLRQGAAILADDFGFRQAVTSADEDTIISALLNHGQRIDAQLMTLFSATGDIIVSSHDIEEYRWTRNLDVRRQESGLLRAEGQLYQSVVVPVRAPQVVAWVLFGFPVDTTLAVQLEALTNSFVSFIYRENAGEPLVISSKSPELQEQLKYELQTSEEALQEWSKGANLYLRWLPMETLAASSGDAESNLKVLLAASLENAQAPFNTLRTQLWIIALLTMVLAIFIALLLGRHVVQPVKALVEVVKGIGRGDYQQHIETTRRDEIGQLAQGFSHMQTAIAEREQRISYQLLHDDLTELPNARQLHDEVLARLAKADRFQLAILNWRNFRQLNSMYGPTVCDDLLKALAQRLRDSCNADIFVARLQGDEFVLLLPEPSHDTAMHQLNVLLQQLNQPIQVRKVQYSVQLNAGLVAAPEHGREFDVLIRYAQFALAHGRRKKLMVTAYTDGLDLAYIRTLAISAALPKALARNEFHLVYQPKIAINAGSCTGVEALLRWQSEELGWIGPDEFIPVAEQSGLIHEITAWVCTQAIEQVATWHQQGHKLKVSVNFSANDLLHDTVLTTFEEQLKVHHLDPTYFVLEVTEGAVVENPELTSQRLKSLREKGFGVSIDDYGTGYSSLLQLRDLQATELKIDRSFVMKLEHNVADQTIVRSSIQMAHQLGLHVVAEGVETERAAGLLSDWGCDELQGYFYSKPLEPHYFMQWYLQHQAQVKENS</sequence>
<proteinExistence type="predicted"/>
<dbReference type="InterPro" id="IPR043128">
    <property type="entry name" value="Rev_trsase/Diguanyl_cyclase"/>
</dbReference>
<dbReference type="Gene3D" id="3.20.20.450">
    <property type="entry name" value="EAL domain"/>
    <property type="match status" value="1"/>
</dbReference>
<dbReference type="Pfam" id="PF00672">
    <property type="entry name" value="HAMP"/>
    <property type="match status" value="1"/>
</dbReference>
<dbReference type="SMART" id="SM00304">
    <property type="entry name" value="HAMP"/>
    <property type="match status" value="1"/>
</dbReference>
<dbReference type="PROSITE" id="PS50885">
    <property type="entry name" value="HAMP"/>
    <property type="match status" value="1"/>
</dbReference>
<dbReference type="InterPro" id="IPR029787">
    <property type="entry name" value="Nucleotide_cyclase"/>
</dbReference>
<keyword evidence="1" id="KW-0472">Membrane</keyword>
<reference evidence="5 6" key="1">
    <citation type="submission" date="2019-07" db="EMBL/GenBank/DDBJ databases">
        <authorList>
            <person name="Yang M."/>
            <person name="Zhao D."/>
            <person name="Xiang H."/>
        </authorList>
    </citation>
    <scope>NUCLEOTIDE SEQUENCE [LARGE SCALE GENOMIC DNA]</scope>
    <source>
        <strain evidence="5 6">IM1326</strain>
    </source>
</reference>
<dbReference type="SUPFAM" id="SSF55073">
    <property type="entry name" value="Nucleotide cyclase"/>
    <property type="match status" value="1"/>
</dbReference>
<comment type="caution">
    <text evidence="5">The sequence shown here is derived from an EMBL/GenBank/DDBJ whole genome shotgun (WGS) entry which is preliminary data.</text>
</comment>
<evidence type="ECO:0000313" key="6">
    <source>
        <dbReference type="Proteomes" id="UP000320359"/>
    </source>
</evidence>
<keyword evidence="1" id="KW-1133">Transmembrane helix</keyword>
<dbReference type="Pfam" id="PF00563">
    <property type="entry name" value="EAL"/>
    <property type="match status" value="1"/>
</dbReference>
<dbReference type="SMART" id="SM00052">
    <property type="entry name" value="EAL"/>
    <property type="match status" value="1"/>
</dbReference>
<dbReference type="GO" id="GO:0007165">
    <property type="term" value="P:signal transduction"/>
    <property type="evidence" value="ECO:0007669"/>
    <property type="project" value="InterPro"/>
</dbReference>
<dbReference type="SUPFAM" id="SSF141868">
    <property type="entry name" value="EAL domain-like"/>
    <property type="match status" value="1"/>
</dbReference>
<dbReference type="InterPro" id="IPR001633">
    <property type="entry name" value="EAL_dom"/>
</dbReference>
<evidence type="ECO:0000259" key="2">
    <source>
        <dbReference type="PROSITE" id="PS50883"/>
    </source>
</evidence>
<dbReference type="Gene3D" id="3.30.70.270">
    <property type="match status" value="1"/>
</dbReference>
<keyword evidence="6" id="KW-1185">Reference proteome</keyword>
<dbReference type="GO" id="GO:0016020">
    <property type="term" value="C:membrane"/>
    <property type="evidence" value="ECO:0007669"/>
    <property type="project" value="InterPro"/>
</dbReference>
<dbReference type="SMART" id="SM00267">
    <property type="entry name" value="GGDEF"/>
    <property type="match status" value="1"/>
</dbReference>
<dbReference type="PANTHER" id="PTHR33121">
    <property type="entry name" value="CYCLIC DI-GMP PHOSPHODIESTERASE PDEF"/>
    <property type="match status" value="1"/>
</dbReference>
<dbReference type="SUPFAM" id="SSF158472">
    <property type="entry name" value="HAMP domain-like"/>
    <property type="match status" value="1"/>
</dbReference>
<dbReference type="GO" id="GO:0071111">
    <property type="term" value="F:cyclic-guanylate-specific phosphodiesterase activity"/>
    <property type="evidence" value="ECO:0007669"/>
    <property type="project" value="InterPro"/>
</dbReference>
<dbReference type="CDD" id="cd01949">
    <property type="entry name" value="GGDEF"/>
    <property type="match status" value="1"/>
</dbReference>
<name>A0A552X318_9GAMM</name>
<dbReference type="Gene3D" id="6.10.340.10">
    <property type="match status" value="1"/>
</dbReference>
<dbReference type="Pfam" id="PF14827">
    <property type="entry name" value="dCache_3"/>
    <property type="match status" value="1"/>
</dbReference>
<evidence type="ECO:0000256" key="1">
    <source>
        <dbReference type="SAM" id="Phobius"/>
    </source>
</evidence>
<dbReference type="AlphaFoldDB" id="A0A552X318"/>
<protein>
    <submittedName>
        <fullName evidence="5">EAL domain-containing protein</fullName>
    </submittedName>
</protein>
<dbReference type="InterPro" id="IPR000160">
    <property type="entry name" value="GGDEF_dom"/>
</dbReference>
<dbReference type="CDD" id="cd01948">
    <property type="entry name" value="EAL"/>
    <property type="match status" value="1"/>
</dbReference>
<evidence type="ECO:0000259" key="3">
    <source>
        <dbReference type="PROSITE" id="PS50885"/>
    </source>
</evidence>
<evidence type="ECO:0000313" key="5">
    <source>
        <dbReference type="EMBL" id="TRW49432.1"/>
    </source>
</evidence>
<dbReference type="Pfam" id="PF00990">
    <property type="entry name" value="GGDEF"/>
    <property type="match status" value="1"/>
</dbReference>
<feature type="domain" description="HAMP" evidence="3">
    <location>
        <begin position="291"/>
        <end position="343"/>
    </location>
</feature>
<dbReference type="CDD" id="cd06225">
    <property type="entry name" value="HAMP"/>
    <property type="match status" value="1"/>
</dbReference>